<dbReference type="Proteomes" id="UP001209682">
    <property type="component" value="Unassembled WGS sequence"/>
</dbReference>
<gene>
    <name evidence="1" type="ORF">OKC24_18740</name>
</gene>
<keyword evidence="2" id="KW-1185">Reference proteome</keyword>
<accession>A0ABT3NQA3</accession>
<organism evidence="1 2">
    <name type="scientific">Acinetobacter entericus</name>
    <dbReference type="NCBI Taxonomy" id="2989714"/>
    <lineage>
        <taxon>Bacteria</taxon>
        <taxon>Pseudomonadati</taxon>
        <taxon>Pseudomonadota</taxon>
        <taxon>Gammaproteobacteria</taxon>
        <taxon>Moraxellales</taxon>
        <taxon>Moraxellaceae</taxon>
        <taxon>Acinetobacter</taxon>
    </lineage>
</organism>
<name>A0ABT3NQA3_9GAMM</name>
<sequence length="78" mass="9007">MSRVEQIGSRLYGSSWQAQIANELKNEDGEGIARQTVQSWHKRDTLPQWAIDQLIEIAKQRESEVMQAIKLLAEIKEQ</sequence>
<evidence type="ECO:0000313" key="2">
    <source>
        <dbReference type="Proteomes" id="UP001209682"/>
    </source>
</evidence>
<protein>
    <submittedName>
        <fullName evidence="1">Uncharacterized protein</fullName>
    </submittedName>
</protein>
<comment type="caution">
    <text evidence="1">The sequence shown here is derived from an EMBL/GenBank/DDBJ whole genome shotgun (WGS) entry which is preliminary data.</text>
</comment>
<proteinExistence type="predicted"/>
<evidence type="ECO:0000313" key="1">
    <source>
        <dbReference type="EMBL" id="MCW8041160.1"/>
    </source>
</evidence>
<reference evidence="1 2" key="1">
    <citation type="submission" date="2022-11" db="EMBL/GenBank/DDBJ databases">
        <title>Acinetobacter entericus sp. nov., isolated from the gut of the plastic-eating larvae of the Coleoptera insect Zophobas atratus.</title>
        <authorList>
            <person name="Dong X."/>
            <person name="Yang Y."/>
        </authorList>
    </citation>
    <scope>NUCLEOTIDE SEQUENCE [LARGE SCALE GENOMIC DNA]</scope>
    <source>
        <strain evidence="1 2">BIT-DXN8</strain>
    </source>
</reference>
<dbReference type="EMBL" id="JAPEQW010000056">
    <property type="protein sequence ID" value="MCW8041160.1"/>
    <property type="molecule type" value="Genomic_DNA"/>
</dbReference>
<dbReference type="RefSeq" id="WP_265466184.1">
    <property type="nucleotide sequence ID" value="NZ_JAPEQW010000056.1"/>
</dbReference>